<evidence type="ECO:0000313" key="1">
    <source>
        <dbReference type="EMBL" id="TGX79930.1"/>
    </source>
</evidence>
<accession>A0AC61QLR6</accession>
<evidence type="ECO:0000313" key="2">
    <source>
        <dbReference type="Proteomes" id="UP000308886"/>
    </source>
</evidence>
<reference evidence="1" key="1">
    <citation type="submission" date="2019-04" db="EMBL/GenBank/DDBJ databases">
        <title>Microbes associate with the intestines of laboratory mice.</title>
        <authorList>
            <person name="Navarre W."/>
            <person name="Wong E."/>
            <person name="Huang K."/>
            <person name="Tropini C."/>
            <person name="Ng K."/>
            <person name="Yu B."/>
        </authorList>
    </citation>
    <scope>NUCLEOTIDE SEQUENCE</scope>
    <source>
        <strain evidence="1">NM73_A23</strain>
    </source>
</reference>
<proteinExistence type="predicted"/>
<sequence>MCKINNVSVGIKSLDFRKYRGKMAASLTDGREVIVPLSMFPDIKSLSLKKRDEWMILDDQFFTFTHLSNVYSIQDLMGLKSLS</sequence>
<organism evidence="1 2">
    <name type="scientific">Palleniella muris</name>
    <dbReference type="NCBI Taxonomy" id="3038145"/>
    <lineage>
        <taxon>Bacteria</taxon>
        <taxon>Pseudomonadati</taxon>
        <taxon>Bacteroidota</taxon>
        <taxon>Bacteroidia</taxon>
        <taxon>Bacteroidales</taxon>
        <taxon>Prevotellaceae</taxon>
        <taxon>Palleniella</taxon>
    </lineage>
</organism>
<dbReference type="EMBL" id="SRZC01000033">
    <property type="protein sequence ID" value="TGX79930.1"/>
    <property type="molecule type" value="Genomic_DNA"/>
</dbReference>
<comment type="caution">
    <text evidence="1">The sequence shown here is derived from an EMBL/GenBank/DDBJ whole genome shotgun (WGS) entry which is preliminary data.</text>
</comment>
<gene>
    <name evidence="1" type="ORF">E5358_14125</name>
</gene>
<keyword evidence="2" id="KW-1185">Reference proteome</keyword>
<dbReference type="Proteomes" id="UP000308886">
    <property type="component" value="Unassembled WGS sequence"/>
</dbReference>
<name>A0AC61QLR6_9BACT</name>
<protein>
    <submittedName>
        <fullName evidence="1">Uncharacterized protein</fullName>
    </submittedName>
</protein>